<dbReference type="Pfam" id="PF16793">
    <property type="entry name" value="RepB_primase"/>
    <property type="match status" value="1"/>
</dbReference>
<evidence type="ECO:0000313" key="3">
    <source>
        <dbReference type="Proteomes" id="UP000289211"/>
    </source>
</evidence>
<dbReference type="EMBL" id="MH191395">
    <property type="protein sequence ID" value="AWN08567.1"/>
    <property type="molecule type" value="Genomic_DNA"/>
</dbReference>
<accession>A0A3S7L8N9</accession>
<evidence type="ECO:0000259" key="1">
    <source>
        <dbReference type="Pfam" id="PF16793"/>
    </source>
</evidence>
<keyword evidence="3" id="KW-1185">Reference proteome</keyword>
<feature type="domain" description="RepB-like DNA primase" evidence="1">
    <location>
        <begin position="40"/>
        <end position="233"/>
    </location>
</feature>
<name>A0A3S7L8N9_9CAUD</name>
<reference evidence="2 3" key="1">
    <citation type="submission" date="2018-04" db="EMBL/GenBank/DDBJ databases">
        <authorList>
            <person name="Silva F.P."/>
            <person name="Xavier A.S."/>
            <person name="Vidigal P.M.P."/>
            <person name="Alfenas-Zerbini P."/>
        </authorList>
    </citation>
    <scope>NUCLEOTIDE SEQUENCE [LARGE SCALE GENOMIC DNA]</scope>
</reference>
<dbReference type="Gene3D" id="3.30.70.1790">
    <property type="entry name" value="RepB DNA-primase, N-terminal domain"/>
    <property type="match status" value="1"/>
</dbReference>
<dbReference type="Proteomes" id="UP000289211">
    <property type="component" value="Segment"/>
</dbReference>
<sequence>MNPKEQIELAETFLRELSKGLPQDERIMAGYAGEATVQTDVHGKKVNGGWWPVPWRDGKFIDPNANCYVCISSSIKTPNPKNGTMRYWRGEASFGHGLALMVDDIGTGKGSKGGLTVESLVKVLAPTAVVETSPDNFQVWYFLDKPDPSMAHFKAFIRGFVDTVLKKGGDNTIKDVSRYGRMPCGINNKRVSPDGPYKYPVAGGDGGSGGTFRVRLRYFRPLHRYSPEEIASAFKYQIVMPVKRQFDVDPEDLAIDHVWLRMAEDILSKAGMGEGSGGAVSMNMSGKFRIQCPWGSEHHNGDPFGAYFRGPIPGAEVEFVFGCGHDTCRKDNKRTWHAFIDEIVMPQIIEELEEANRAFAAQQPELS</sequence>
<dbReference type="InterPro" id="IPR039459">
    <property type="entry name" value="RepB-like_DNA_primase_dom"/>
</dbReference>
<proteinExistence type="predicted"/>
<protein>
    <recommendedName>
        <fullName evidence="1">RepB-like DNA primase domain-containing protein</fullName>
    </recommendedName>
</protein>
<organism evidence="2 3">
    <name type="scientific">Xanthomonas phage XcP1</name>
    <dbReference type="NCBI Taxonomy" id="2785027"/>
    <lineage>
        <taxon>Viruses</taxon>
        <taxon>Duplodnaviria</taxon>
        <taxon>Heunggongvirae</taxon>
        <taxon>Uroviricota</taxon>
        <taxon>Caudoviricetes</taxon>
        <taxon>Lindbergviridae</taxon>
        <taxon>Carpasinavirus</taxon>
        <taxon>Carpasinavirus FoX6</taxon>
        <taxon>Carpasinavirus XcP1</taxon>
    </lineage>
</organism>
<evidence type="ECO:0000313" key="2">
    <source>
        <dbReference type="EMBL" id="AWN08567.1"/>
    </source>
</evidence>
<gene>
    <name evidence="2" type="ORF">XcP1_065</name>
</gene>